<sequence>MVIPSFSSILAALHSKPSRQGHINLCFPSTSLCFGFGKQNSSS</sequence>
<organism evidence="1 2">
    <name type="scientific">Stegodyphus mimosarum</name>
    <name type="common">African social velvet spider</name>
    <dbReference type="NCBI Taxonomy" id="407821"/>
    <lineage>
        <taxon>Eukaryota</taxon>
        <taxon>Metazoa</taxon>
        <taxon>Ecdysozoa</taxon>
        <taxon>Arthropoda</taxon>
        <taxon>Chelicerata</taxon>
        <taxon>Arachnida</taxon>
        <taxon>Araneae</taxon>
        <taxon>Araneomorphae</taxon>
        <taxon>Entelegynae</taxon>
        <taxon>Eresoidea</taxon>
        <taxon>Eresidae</taxon>
        <taxon>Stegodyphus</taxon>
    </lineage>
</organism>
<gene>
    <name evidence="1" type="ORF">X975_00802</name>
</gene>
<reference evidence="1 2" key="1">
    <citation type="submission" date="2013-11" db="EMBL/GenBank/DDBJ databases">
        <title>Genome sequencing of Stegodyphus mimosarum.</title>
        <authorList>
            <person name="Bechsgaard J."/>
        </authorList>
    </citation>
    <scope>NUCLEOTIDE SEQUENCE [LARGE SCALE GENOMIC DNA]</scope>
</reference>
<dbReference type="AlphaFoldDB" id="A0A087V037"/>
<evidence type="ECO:0000313" key="1">
    <source>
        <dbReference type="EMBL" id="KFM82976.1"/>
    </source>
</evidence>
<dbReference type="Proteomes" id="UP000054359">
    <property type="component" value="Unassembled WGS sequence"/>
</dbReference>
<protein>
    <submittedName>
        <fullName evidence="1">Uncharacterized protein</fullName>
    </submittedName>
</protein>
<proteinExistence type="predicted"/>
<accession>A0A087V037</accession>
<name>A0A087V037_STEMI</name>
<evidence type="ECO:0000313" key="2">
    <source>
        <dbReference type="Proteomes" id="UP000054359"/>
    </source>
</evidence>
<dbReference type="EMBL" id="KK122543">
    <property type="protein sequence ID" value="KFM82976.1"/>
    <property type="molecule type" value="Genomic_DNA"/>
</dbReference>
<feature type="non-terminal residue" evidence="1">
    <location>
        <position position="43"/>
    </location>
</feature>
<keyword evidence="2" id="KW-1185">Reference proteome</keyword>